<dbReference type="EMBL" id="MU003495">
    <property type="protein sequence ID" value="KAF2475922.1"/>
    <property type="molecule type" value="Genomic_DNA"/>
</dbReference>
<comment type="caution">
    <text evidence="1">The sequence shown here is derived from an EMBL/GenBank/DDBJ whole genome shotgun (WGS) entry which is preliminary data.</text>
</comment>
<gene>
    <name evidence="1" type="ORF">BDR25DRAFT_379525</name>
</gene>
<name>A0ACB6RA02_9PLEO</name>
<sequence length="360" mass="41455">MGVSTRSQSGLKRKREEQEKQDNNFDYQNERLIDENRRLYRRLHTQAREHEEIEQAYKRQVARLTNANESNARTLNAKLEDLKRNFRGYEETARSLRSQLDEKTDSLQRTKLDLNRHRMELSNATRRASKAEQENTVKNQQMEFMIQQYLQLRGPLAGCSAYFRKSNAILEERIVALSKLTNRVSEPWDHVRINHYLGRPEHSLHHAAATGDVKECWRLLCEGVKVDSHNNRGRSPLAYAVAHGQLGATILLVEAGADLHKEGIPFLDRPKDITFLAVFMKSSLQYTGELADMYEAIAEYLRAETGVLRKFMTPGKGLKGFNFWLLANSSRLLSGYHYPGPNESNKLSEESEKGSCSWLN</sequence>
<keyword evidence="2" id="KW-1185">Reference proteome</keyword>
<evidence type="ECO:0000313" key="1">
    <source>
        <dbReference type="EMBL" id="KAF2475922.1"/>
    </source>
</evidence>
<evidence type="ECO:0000313" key="2">
    <source>
        <dbReference type="Proteomes" id="UP000799755"/>
    </source>
</evidence>
<dbReference type="Proteomes" id="UP000799755">
    <property type="component" value="Unassembled WGS sequence"/>
</dbReference>
<reference evidence="1" key="1">
    <citation type="journal article" date="2020" name="Stud. Mycol.">
        <title>101 Dothideomycetes genomes: a test case for predicting lifestyles and emergence of pathogens.</title>
        <authorList>
            <person name="Haridas S."/>
            <person name="Albert R."/>
            <person name="Binder M."/>
            <person name="Bloem J."/>
            <person name="Labutti K."/>
            <person name="Salamov A."/>
            <person name="Andreopoulos B."/>
            <person name="Baker S."/>
            <person name="Barry K."/>
            <person name="Bills G."/>
            <person name="Bluhm B."/>
            <person name="Cannon C."/>
            <person name="Castanera R."/>
            <person name="Culley D."/>
            <person name="Daum C."/>
            <person name="Ezra D."/>
            <person name="Gonzalez J."/>
            <person name="Henrissat B."/>
            <person name="Kuo A."/>
            <person name="Liang C."/>
            <person name="Lipzen A."/>
            <person name="Lutzoni F."/>
            <person name="Magnuson J."/>
            <person name="Mondo S."/>
            <person name="Nolan M."/>
            <person name="Ohm R."/>
            <person name="Pangilinan J."/>
            <person name="Park H.-J."/>
            <person name="Ramirez L."/>
            <person name="Alfaro M."/>
            <person name="Sun H."/>
            <person name="Tritt A."/>
            <person name="Yoshinaga Y."/>
            <person name="Zwiers L.-H."/>
            <person name="Turgeon B."/>
            <person name="Goodwin S."/>
            <person name="Spatafora J."/>
            <person name="Crous P."/>
            <person name="Grigoriev I."/>
        </authorList>
    </citation>
    <scope>NUCLEOTIDE SEQUENCE</scope>
    <source>
        <strain evidence="1">ATCC 200398</strain>
    </source>
</reference>
<proteinExistence type="predicted"/>
<organism evidence="1 2">
    <name type="scientific">Lindgomyces ingoldianus</name>
    <dbReference type="NCBI Taxonomy" id="673940"/>
    <lineage>
        <taxon>Eukaryota</taxon>
        <taxon>Fungi</taxon>
        <taxon>Dikarya</taxon>
        <taxon>Ascomycota</taxon>
        <taxon>Pezizomycotina</taxon>
        <taxon>Dothideomycetes</taxon>
        <taxon>Pleosporomycetidae</taxon>
        <taxon>Pleosporales</taxon>
        <taxon>Lindgomycetaceae</taxon>
        <taxon>Lindgomyces</taxon>
    </lineage>
</organism>
<accession>A0ACB6RA02</accession>
<protein>
    <submittedName>
        <fullName evidence="1">Uncharacterized protein</fullName>
    </submittedName>
</protein>